<organism evidence="1 2">
    <name type="scientific">Phocaeicola dorei DSM 17855</name>
    <dbReference type="NCBI Taxonomy" id="483217"/>
    <lineage>
        <taxon>Bacteria</taxon>
        <taxon>Pseudomonadati</taxon>
        <taxon>Bacteroidota</taxon>
        <taxon>Bacteroidia</taxon>
        <taxon>Bacteroidales</taxon>
        <taxon>Bacteroidaceae</taxon>
        <taxon>Phocaeicola</taxon>
    </lineage>
</organism>
<gene>
    <name evidence="1" type="ORF">BACDOR_00397</name>
</gene>
<name>B6VSZ6_9BACT</name>
<accession>B6VSZ6</accession>
<reference evidence="1 2" key="1">
    <citation type="submission" date="2008-10" db="EMBL/GenBank/DDBJ databases">
        <title>Draft genome sequence of Bacteroides dorei (DSM 17855).</title>
        <authorList>
            <person name="Sudarsanam P."/>
            <person name="Ley R."/>
            <person name="Guruge J."/>
            <person name="Turnbaugh P.J."/>
            <person name="Mahowald M."/>
            <person name="Liep D."/>
            <person name="Gordon J."/>
        </authorList>
    </citation>
    <scope>NUCLEOTIDE SEQUENCE [LARGE SCALE GENOMIC DNA]</scope>
    <source>
        <strain evidence="1 2">DSM 17855</strain>
    </source>
</reference>
<reference evidence="1 2" key="2">
    <citation type="submission" date="2008-10" db="EMBL/GenBank/DDBJ databases">
        <authorList>
            <person name="Fulton L."/>
            <person name="Clifton S."/>
            <person name="Fulton B."/>
            <person name="Xu J."/>
            <person name="Minx P."/>
            <person name="Pepin K.H."/>
            <person name="Johnson M."/>
            <person name="Thiruvilangam P."/>
            <person name="Bhonagiri V."/>
            <person name="Nash W.E."/>
            <person name="Mardis E.R."/>
            <person name="Wilson R.K."/>
        </authorList>
    </citation>
    <scope>NUCLEOTIDE SEQUENCE [LARGE SCALE GENOMIC DNA]</scope>
    <source>
        <strain evidence="1 2">DSM 17855</strain>
    </source>
</reference>
<dbReference type="EMBL" id="ABWZ01000013">
    <property type="protein sequence ID" value="EEB26713.1"/>
    <property type="molecule type" value="Genomic_DNA"/>
</dbReference>
<dbReference type="HOGENOM" id="CLU_212497_0_0_10"/>
<sequence length="55" mass="6678">MNIDKHLYVNDYISRIMQKEDMRKAANEKSLYYASLAPPKDQKRISDISYRYNYK</sequence>
<protein>
    <submittedName>
        <fullName evidence="1">Uncharacterized protein</fullName>
    </submittedName>
</protein>
<evidence type="ECO:0000313" key="1">
    <source>
        <dbReference type="EMBL" id="EEB26713.1"/>
    </source>
</evidence>
<dbReference type="Proteomes" id="UP000004849">
    <property type="component" value="Unassembled WGS sequence"/>
</dbReference>
<proteinExistence type="predicted"/>
<dbReference type="AlphaFoldDB" id="B6VSZ6"/>
<evidence type="ECO:0000313" key="2">
    <source>
        <dbReference type="Proteomes" id="UP000004849"/>
    </source>
</evidence>